<organism evidence="19 20">
    <name type="scientific">Candidatus Pseudoramibacter fermentans</name>
    <dbReference type="NCBI Taxonomy" id="2594427"/>
    <lineage>
        <taxon>Bacteria</taxon>
        <taxon>Bacillati</taxon>
        <taxon>Bacillota</taxon>
        <taxon>Clostridia</taxon>
        <taxon>Eubacteriales</taxon>
        <taxon>Eubacteriaceae</taxon>
        <taxon>Pseudoramibacter</taxon>
    </lineage>
</organism>
<comment type="cofactor">
    <cofactor evidence="16">
        <name>Zn(2+)</name>
        <dbReference type="ChEBI" id="CHEBI:29105"/>
    </cofactor>
    <text evidence="16">Binds 1 zinc ion per subunit.</text>
</comment>
<evidence type="ECO:0000256" key="11">
    <source>
        <dbReference type="ARBA" id="ARBA00022840"/>
    </source>
</evidence>
<protein>
    <recommendedName>
        <fullName evidence="16">Methionine--tRNA ligase</fullName>
        <ecNumber evidence="16">6.1.1.10</ecNumber>
    </recommendedName>
    <alternativeName>
        <fullName evidence="16">Methionyl-tRNA synthetase</fullName>
        <shortName evidence="16">MetRS</shortName>
    </alternativeName>
</protein>
<evidence type="ECO:0000256" key="15">
    <source>
        <dbReference type="ARBA" id="ARBA00047364"/>
    </source>
</evidence>
<evidence type="ECO:0000256" key="8">
    <source>
        <dbReference type="ARBA" id="ARBA00022723"/>
    </source>
</evidence>
<dbReference type="InterPro" id="IPR004495">
    <property type="entry name" value="Met-tRNA-synth_bsu_C"/>
</dbReference>
<dbReference type="InterPro" id="IPR012340">
    <property type="entry name" value="NA-bd_OB-fold"/>
</dbReference>
<evidence type="ECO:0000256" key="16">
    <source>
        <dbReference type="HAMAP-Rule" id="MF_01228"/>
    </source>
</evidence>
<name>A0A6L5GNS5_9FIRM</name>
<feature type="region of interest" description="Disordered" evidence="17">
    <location>
        <begin position="522"/>
        <end position="543"/>
    </location>
</feature>
<comment type="subcellular location">
    <subcellularLocation>
        <location evidence="2 16">Cytoplasm</location>
    </subcellularLocation>
</comment>
<dbReference type="Pfam" id="PF01406">
    <property type="entry name" value="tRNA-synt_1e"/>
    <property type="match status" value="1"/>
</dbReference>
<gene>
    <name evidence="16 19" type="primary">metG</name>
    <name evidence="19" type="ORF">FRC53_00305</name>
</gene>
<evidence type="ECO:0000256" key="14">
    <source>
        <dbReference type="ARBA" id="ARBA00023146"/>
    </source>
</evidence>
<dbReference type="HAMAP" id="MF_01228">
    <property type="entry name" value="Met_tRNA_synth_type2"/>
    <property type="match status" value="1"/>
</dbReference>
<evidence type="ECO:0000256" key="10">
    <source>
        <dbReference type="ARBA" id="ARBA00022833"/>
    </source>
</evidence>
<keyword evidence="14 16" id="KW-0030">Aminoacyl-tRNA synthetase</keyword>
<proteinExistence type="inferred from homology"/>
<dbReference type="FunFam" id="2.170.220.10:FF:000002">
    <property type="entry name" value="Methionine--tRNA ligase"/>
    <property type="match status" value="1"/>
</dbReference>
<evidence type="ECO:0000256" key="4">
    <source>
        <dbReference type="ARBA" id="ARBA00011738"/>
    </source>
</evidence>
<dbReference type="InterPro" id="IPR033911">
    <property type="entry name" value="MetRS_core"/>
</dbReference>
<dbReference type="GO" id="GO:0005737">
    <property type="term" value="C:cytoplasm"/>
    <property type="evidence" value="ECO:0007669"/>
    <property type="project" value="UniProtKB-SubCell"/>
</dbReference>
<dbReference type="PROSITE" id="PS50886">
    <property type="entry name" value="TRBD"/>
    <property type="match status" value="1"/>
</dbReference>
<feature type="short sequence motif" description="'HIGH' region" evidence="16">
    <location>
        <begin position="15"/>
        <end position="25"/>
    </location>
</feature>
<dbReference type="NCBIfam" id="TIGR00399">
    <property type="entry name" value="metG_C_term"/>
    <property type="match status" value="1"/>
</dbReference>
<keyword evidence="5 16" id="KW-0963">Cytoplasm</keyword>
<accession>A0A6L5GNS5</accession>
<dbReference type="Pfam" id="PF01588">
    <property type="entry name" value="tRNA_bind"/>
    <property type="match status" value="1"/>
</dbReference>
<feature type="short sequence motif" description="'KMSKS' region" evidence="16">
    <location>
        <begin position="300"/>
        <end position="304"/>
    </location>
</feature>
<feature type="binding site" evidence="16">
    <location>
        <position position="133"/>
    </location>
    <ligand>
        <name>Zn(2+)</name>
        <dbReference type="ChEBI" id="CHEBI:29105"/>
    </ligand>
</feature>
<evidence type="ECO:0000256" key="9">
    <source>
        <dbReference type="ARBA" id="ARBA00022741"/>
    </source>
</evidence>
<evidence type="ECO:0000259" key="18">
    <source>
        <dbReference type="PROSITE" id="PS50886"/>
    </source>
</evidence>
<evidence type="ECO:0000256" key="3">
    <source>
        <dbReference type="ARBA" id="ARBA00006590"/>
    </source>
</evidence>
<evidence type="ECO:0000256" key="2">
    <source>
        <dbReference type="ARBA" id="ARBA00004496"/>
    </source>
</evidence>
<feature type="compositionally biased region" description="Basic residues" evidence="17">
    <location>
        <begin position="528"/>
        <end position="538"/>
    </location>
</feature>
<feature type="binding site" evidence="16">
    <location>
        <position position="150"/>
    </location>
    <ligand>
        <name>Zn(2+)</name>
        <dbReference type="ChEBI" id="CHEBI:29105"/>
    </ligand>
</feature>
<comment type="caution">
    <text evidence="19">The sequence shown here is derived from an EMBL/GenBank/DDBJ whole genome shotgun (WGS) entry which is preliminary data.</text>
</comment>
<dbReference type="InterPro" id="IPR023457">
    <property type="entry name" value="Met-tRNA_synth_2"/>
</dbReference>
<evidence type="ECO:0000256" key="6">
    <source>
        <dbReference type="ARBA" id="ARBA00022555"/>
    </source>
</evidence>
<comment type="catalytic activity">
    <reaction evidence="15 16">
        <text>tRNA(Met) + L-methionine + ATP = L-methionyl-tRNA(Met) + AMP + diphosphate</text>
        <dbReference type="Rhea" id="RHEA:13481"/>
        <dbReference type="Rhea" id="RHEA-COMP:9667"/>
        <dbReference type="Rhea" id="RHEA-COMP:9698"/>
        <dbReference type="ChEBI" id="CHEBI:30616"/>
        <dbReference type="ChEBI" id="CHEBI:33019"/>
        <dbReference type="ChEBI" id="CHEBI:57844"/>
        <dbReference type="ChEBI" id="CHEBI:78442"/>
        <dbReference type="ChEBI" id="CHEBI:78530"/>
        <dbReference type="ChEBI" id="CHEBI:456215"/>
        <dbReference type="EC" id="6.1.1.10"/>
    </reaction>
</comment>
<dbReference type="Proteomes" id="UP000473648">
    <property type="component" value="Unassembled WGS sequence"/>
</dbReference>
<dbReference type="Pfam" id="PF19303">
    <property type="entry name" value="Anticodon_3"/>
    <property type="match status" value="1"/>
</dbReference>
<comment type="similarity">
    <text evidence="3 16">Belongs to the class-I aminoacyl-tRNA synthetase family. MetG type 2A subfamily.</text>
</comment>
<keyword evidence="6 16" id="KW-0820">tRNA-binding</keyword>
<keyword evidence="7 16" id="KW-0436">Ligase</keyword>
<evidence type="ECO:0000256" key="7">
    <source>
        <dbReference type="ARBA" id="ARBA00022598"/>
    </source>
</evidence>
<dbReference type="GO" id="GO:0005524">
    <property type="term" value="F:ATP binding"/>
    <property type="evidence" value="ECO:0007669"/>
    <property type="project" value="UniProtKB-UniRule"/>
</dbReference>
<dbReference type="GO" id="GO:0000049">
    <property type="term" value="F:tRNA binding"/>
    <property type="evidence" value="ECO:0007669"/>
    <property type="project" value="UniProtKB-UniRule"/>
</dbReference>
<dbReference type="SUPFAM" id="SSF52374">
    <property type="entry name" value="Nucleotidylyl transferase"/>
    <property type="match status" value="1"/>
</dbReference>
<dbReference type="GO" id="GO:0004825">
    <property type="term" value="F:methionine-tRNA ligase activity"/>
    <property type="evidence" value="ECO:0007669"/>
    <property type="project" value="UniProtKB-UniRule"/>
</dbReference>
<dbReference type="EC" id="6.1.1.10" evidence="16"/>
<feature type="domain" description="TRNA-binding" evidence="18">
    <location>
        <begin position="553"/>
        <end position="653"/>
    </location>
</feature>
<comment type="caution">
    <text evidence="16">Lacks conserved residue(s) required for the propagation of feature annotation.</text>
</comment>
<keyword evidence="13 16" id="KW-0648">Protein biosynthesis</keyword>
<feature type="binding site" evidence="16">
    <location>
        <position position="130"/>
    </location>
    <ligand>
        <name>Zn(2+)</name>
        <dbReference type="ChEBI" id="CHEBI:29105"/>
    </ligand>
</feature>
<dbReference type="Gene3D" id="3.40.50.620">
    <property type="entry name" value="HUPs"/>
    <property type="match status" value="1"/>
</dbReference>
<dbReference type="NCBIfam" id="NF008900">
    <property type="entry name" value="PRK12267.1"/>
    <property type="match status" value="1"/>
</dbReference>
<evidence type="ECO:0000256" key="13">
    <source>
        <dbReference type="ARBA" id="ARBA00022917"/>
    </source>
</evidence>
<dbReference type="InterPro" id="IPR041872">
    <property type="entry name" value="Anticodon_Met"/>
</dbReference>
<dbReference type="GO" id="GO:0046872">
    <property type="term" value="F:metal ion binding"/>
    <property type="evidence" value="ECO:0007669"/>
    <property type="project" value="UniProtKB-KW"/>
</dbReference>
<keyword evidence="12 16" id="KW-0694">RNA-binding</keyword>
<dbReference type="Gene3D" id="1.10.730.10">
    <property type="entry name" value="Isoleucyl-tRNA Synthetase, Domain 1"/>
    <property type="match status" value="1"/>
</dbReference>
<keyword evidence="20" id="KW-1185">Reference proteome</keyword>
<dbReference type="FunFam" id="1.10.730.10:FF:000026">
    <property type="entry name" value="Methionine--tRNA ligase"/>
    <property type="match status" value="1"/>
</dbReference>
<comment type="function">
    <text evidence="1 16">Is required not only for elongation of protein synthesis but also for the initiation of all mRNA translation through initiator tRNA(fMet) aminoacylation.</text>
</comment>
<feature type="binding site" evidence="16">
    <location>
        <position position="147"/>
    </location>
    <ligand>
        <name>Zn(2+)</name>
        <dbReference type="ChEBI" id="CHEBI:29105"/>
    </ligand>
</feature>
<dbReference type="AlphaFoldDB" id="A0A6L5GNS5"/>
<dbReference type="InterPro" id="IPR014758">
    <property type="entry name" value="Met-tRNA_synth"/>
</dbReference>
<dbReference type="GO" id="GO:0006431">
    <property type="term" value="P:methionyl-tRNA aminoacylation"/>
    <property type="evidence" value="ECO:0007669"/>
    <property type="project" value="UniProtKB-UniRule"/>
</dbReference>
<dbReference type="InterPro" id="IPR032678">
    <property type="entry name" value="tRNA-synt_1_cat_dom"/>
</dbReference>
<dbReference type="NCBIfam" id="TIGR00398">
    <property type="entry name" value="metG"/>
    <property type="match status" value="1"/>
</dbReference>
<dbReference type="SUPFAM" id="SSF47323">
    <property type="entry name" value="Anticodon-binding domain of a subclass of class I aminoacyl-tRNA synthetases"/>
    <property type="match status" value="1"/>
</dbReference>
<dbReference type="EMBL" id="VOGB01000003">
    <property type="protein sequence ID" value="MQM71885.1"/>
    <property type="molecule type" value="Genomic_DNA"/>
</dbReference>
<dbReference type="CDD" id="cd07957">
    <property type="entry name" value="Anticodon_Ia_Met"/>
    <property type="match status" value="1"/>
</dbReference>
<dbReference type="InterPro" id="IPR009080">
    <property type="entry name" value="tRNAsynth_Ia_anticodon-bd"/>
</dbReference>
<dbReference type="PANTHER" id="PTHR43326:SF1">
    <property type="entry name" value="METHIONINE--TRNA LIGASE, MITOCHONDRIAL"/>
    <property type="match status" value="1"/>
</dbReference>
<sequence length="653" mass="73833">MPESKKTFYVTTPIYYPSGDLHIGHTYTTVAADTLTRFKKQQGYDAYMLTGTDEHGQKIQKLAEAAGVTPKAYVDKTVAKIKDLWKLMNINYSQFIRTTDEEHVKSVQKIFKRFYEQGDIYKGTYEGWYCTPCESFWTETQLVDGKCPDCGRPVEKAHEEAYFFKMSKYADRLLQYIEDHPGFIQPESRKNEMINNFIKPGLQDLCVSRTSFNWGIPVDFDPGHVVYVWIDALSNYITALGYLNDKPQLMDKYWPADLHLVGKDIIRFHTIYWPIMLMALDLPLPKTVYGHGWILLKGGKMSKSVGNVVDPVELAEKYGVDPLRYHVLKEMKYGSDGVYNEDLLVANINSDLANDLGNLLSRTIAMTVKYFGGVIPETQLAGDHDDDLKQTAKDAIDEYAAYMDKLDFSRALQAIWKLIGRANKYIDETEPWVLGKDDSQKDRLAAVLYNLTETLRIVSVLIAPAIPETAEKMSAILNLTPDLQTWDSIQTFGQYPAGTQVKKCAPLYPRIDVKQYEKERAEKEKAQKAKAQKAKKAKQKAEPQTPGVITIDDFGKVKMRVAEVLSCEKHPDADKLLVFQLDFGDEKRQIVSGIAKWYKPEELVGKKVIACTNLKPIKLRGVDSNGMILSAEKDGALRVLTVDGDMPAGSEVG</sequence>
<dbReference type="InterPro" id="IPR001412">
    <property type="entry name" value="aa-tRNA-synth_I_CS"/>
</dbReference>
<dbReference type="InterPro" id="IPR014729">
    <property type="entry name" value="Rossmann-like_a/b/a_fold"/>
</dbReference>
<dbReference type="PROSITE" id="PS00178">
    <property type="entry name" value="AA_TRNA_LIGASE_I"/>
    <property type="match status" value="1"/>
</dbReference>
<dbReference type="Gene3D" id="2.170.220.10">
    <property type="match status" value="1"/>
</dbReference>
<evidence type="ECO:0000256" key="1">
    <source>
        <dbReference type="ARBA" id="ARBA00003314"/>
    </source>
</evidence>
<keyword evidence="11 16" id="KW-0067">ATP-binding</keyword>
<dbReference type="CDD" id="cd02800">
    <property type="entry name" value="tRNA_bind_EcMetRS_like"/>
    <property type="match status" value="1"/>
</dbReference>
<evidence type="ECO:0000256" key="5">
    <source>
        <dbReference type="ARBA" id="ARBA00022490"/>
    </source>
</evidence>
<dbReference type="PRINTS" id="PR01041">
    <property type="entry name" value="TRNASYNTHMET"/>
</dbReference>
<dbReference type="FunFam" id="2.40.50.140:FF:000042">
    <property type="entry name" value="Methionine--tRNA ligase"/>
    <property type="match status" value="1"/>
</dbReference>
<dbReference type="Pfam" id="PF09334">
    <property type="entry name" value="tRNA-synt_1g"/>
    <property type="match status" value="1"/>
</dbReference>
<dbReference type="SUPFAM" id="SSF50249">
    <property type="entry name" value="Nucleic acid-binding proteins"/>
    <property type="match status" value="1"/>
</dbReference>
<keyword evidence="8 16" id="KW-0479">Metal-binding</keyword>
<evidence type="ECO:0000256" key="17">
    <source>
        <dbReference type="SAM" id="MobiDB-lite"/>
    </source>
</evidence>
<evidence type="ECO:0000313" key="19">
    <source>
        <dbReference type="EMBL" id="MQM71885.1"/>
    </source>
</evidence>
<evidence type="ECO:0000313" key="20">
    <source>
        <dbReference type="Proteomes" id="UP000473648"/>
    </source>
</evidence>
<dbReference type="InterPro" id="IPR002547">
    <property type="entry name" value="tRNA-bd_dom"/>
</dbReference>
<reference evidence="19" key="1">
    <citation type="journal article" date="2020" name="Appl. Environ. Microbiol.">
        <title>Medium-Chain Fatty Acid Synthesis by 'Candidatus Weimeria bifida' gen. nov., sp. nov., and 'Candidatus Pseudoramibacter fermentans' sp. nov.</title>
        <authorList>
            <person name="Scarborough M.J."/>
            <person name="Myers K.S."/>
            <person name="Donohue T.J."/>
            <person name="Noguera D.R."/>
        </authorList>
    </citation>
    <scope>NUCLEOTIDE SEQUENCE</scope>
    <source>
        <strain evidence="19">EUB1.1</strain>
    </source>
</reference>
<dbReference type="Gene3D" id="2.40.50.140">
    <property type="entry name" value="Nucleic acid-binding proteins"/>
    <property type="match status" value="1"/>
</dbReference>
<comment type="subunit">
    <text evidence="4 16">Homodimer.</text>
</comment>
<keyword evidence="10 16" id="KW-0862">Zinc</keyword>
<evidence type="ECO:0000256" key="12">
    <source>
        <dbReference type="ARBA" id="ARBA00022884"/>
    </source>
</evidence>
<dbReference type="InterPro" id="IPR015413">
    <property type="entry name" value="Methionyl/Leucyl_tRNA_Synth"/>
</dbReference>
<dbReference type="PANTHER" id="PTHR43326">
    <property type="entry name" value="METHIONYL-TRNA SYNTHETASE"/>
    <property type="match status" value="1"/>
</dbReference>
<keyword evidence="9 16" id="KW-0547">Nucleotide-binding</keyword>
<dbReference type="CDD" id="cd00814">
    <property type="entry name" value="MetRS_core"/>
    <property type="match status" value="1"/>
</dbReference>